<keyword evidence="6" id="KW-1185">Reference proteome</keyword>
<dbReference type="Gene3D" id="2.40.70.10">
    <property type="entry name" value="Acid Proteases"/>
    <property type="match status" value="1"/>
</dbReference>
<feature type="compositionally biased region" description="Acidic residues" evidence="2">
    <location>
        <begin position="816"/>
        <end position="826"/>
    </location>
</feature>
<evidence type="ECO:0000256" key="2">
    <source>
        <dbReference type="SAM" id="MobiDB-lite"/>
    </source>
</evidence>
<dbReference type="EMBL" id="CAMXCT030000296">
    <property type="protein sequence ID" value="CAL4764088.1"/>
    <property type="molecule type" value="Genomic_DNA"/>
</dbReference>
<accession>A0A9P1FI23</accession>
<dbReference type="GO" id="GO:0008270">
    <property type="term" value="F:zinc ion binding"/>
    <property type="evidence" value="ECO:0007669"/>
    <property type="project" value="UniProtKB-KW"/>
</dbReference>
<sequence>MPTPDDAAPPDPASAMASSQVQVAAGGQAEGAGFGFRDREPPPSYDGEEPETSFALWERNVRLWEYETDVPRGKRGVKLLRVLSGTARMAVEEMPFEEIACEDGMRNIMSRLREFFQPHLEVSLPRAFEQAVYGQQRQNREGFGEYIARMDRAFNRLKKEGVDLPESAQGYILYRQAALSEAQEQRFLVWSDGRYDRLSAVKALRKLDKVVKKKGKTAYLVDAPENEQVGLFDDAEVDWFEDDGPDAENYVYVQEGDLSEIMDEEDEIRQAIKDQKKGRGFYGKGATPKGKGKSGGRWQKVHTEQLKMRSRCFKCGQVGHWSKECKSDVKGRSSAPSNQGASVSSVSTSRSGFFVASEPLNRQEGGSAFWLREFIASKAKTQDARSRGEYKGEQSFCGISTCAHHAVVDTAAEGGLIGKPALERLEVKLKERGIKVKWIPKTSAAKGVGGHATCLGVALIPVGIAGVNGLLETTVVDGEVPFLLPIRMLTGLKAVIDLETMKMKLKEYQVEIPMHELASGHVTIDVMEFENGKFVMPMNKIGNLGASMVDPMEVPMDVAPPTHHSKRAIRGWRILLDKLGMLLVFASLQQIVDEWFPPSQHSPGSHLEHKEETLEDVYAAIIAGAKMLPPLKSKEVAKTPISNCVHPKERLKGGGNASSSYIVCRDCLARWPNHLPAAEIKKQLKENKELAKKGGLLSQPPQDAEMESMAGWETQFQALHPAMQSMGQQQAQIQQLQRMLLEEQKRSHEMHEYILHSQMMRQGATSAAPPATPSLSAVDLVAEALINNQDYDPAIHGVPVMKASAKTRSAPHMTEDVIEVESDGYL</sequence>
<reference evidence="5" key="2">
    <citation type="submission" date="2024-04" db="EMBL/GenBank/DDBJ databases">
        <authorList>
            <person name="Chen Y."/>
            <person name="Shah S."/>
            <person name="Dougan E. K."/>
            <person name="Thang M."/>
            <person name="Chan C."/>
        </authorList>
    </citation>
    <scope>NUCLEOTIDE SEQUENCE [LARGE SCALE GENOMIC DNA]</scope>
</reference>
<feature type="region of interest" description="Disordered" evidence="2">
    <location>
        <begin position="279"/>
        <end position="298"/>
    </location>
</feature>
<comment type="caution">
    <text evidence="4">The sequence shown here is derived from an EMBL/GenBank/DDBJ whole genome shotgun (WGS) entry which is preliminary data.</text>
</comment>
<keyword evidence="1" id="KW-0862">Zinc</keyword>
<dbReference type="AlphaFoldDB" id="A0A9P1FI23"/>
<dbReference type="OrthoDB" id="448546at2759"/>
<keyword evidence="1" id="KW-0863">Zinc-finger</keyword>
<dbReference type="PROSITE" id="PS50158">
    <property type="entry name" value="ZF_CCHC"/>
    <property type="match status" value="1"/>
</dbReference>
<evidence type="ECO:0000313" key="5">
    <source>
        <dbReference type="EMBL" id="CAL1130151.1"/>
    </source>
</evidence>
<reference evidence="4" key="1">
    <citation type="submission" date="2022-10" db="EMBL/GenBank/DDBJ databases">
        <authorList>
            <person name="Chen Y."/>
            <person name="Dougan E. K."/>
            <person name="Chan C."/>
            <person name="Rhodes N."/>
            <person name="Thang M."/>
        </authorList>
    </citation>
    <scope>NUCLEOTIDE SEQUENCE</scope>
</reference>
<feature type="compositionally biased region" description="Low complexity" evidence="2">
    <location>
        <begin position="13"/>
        <end position="27"/>
    </location>
</feature>
<feature type="region of interest" description="Disordered" evidence="2">
    <location>
        <begin position="1"/>
        <end position="51"/>
    </location>
</feature>
<feature type="region of interest" description="Disordered" evidence="2">
    <location>
        <begin position="806"/>
        <end position="826"/>
    </location>
</feature>
<dbReference type="Pfam" id="PF00098">
    <property type="entry name" value="zf-CCHC"/>
    <property type="match status" value="1"/>
</dbReference>
<proteinExistence type="predicted"/>
<dbReference type="InterPro" id="IPR036875">
    <property type="entry name" value="Znf_CCHC_sf"/>
</dbReference>
<feature type="domain" description="CCHC-type" evidence="3">
    <location>
        <begin position="311"/>
        <end position="327"/>
    </location>
</feature>
<evidence type="ECO:0000313" key="6">
    <source>
        <dbReference type="Proteomes" id="UP001152797"/>
    </source>
</evidence>
<dbReference type="EMBL" id="CAMXCT010000296">
    <property type="protein sequence ID" value="CAI3976776.1"/>
    <property type="molecule type" value="Genomic_DNA"/>
</dbReference>
<dbReference type="GO" id="GO:0003676">
    <property type="term" value="F:nucleic acid binding"/>
    <property type="evidence" value="ECO:0007669"/>
    <property type="project" value="InterPro"/>
</dbReference>
<organism evidence="4">
    <name type="scientific">Cladocopium goreaui</name>
    <dbReference type="NCBI Taxonomy" id="2562237"/>
    <lineage>
        <taxon>Eukaryota</taxon>
        <taxon>Sar</taxon>
        <taxon>Alveolata</taxon>
        <taxon>Dinophyceae</taxon>
        <taxon>Suessiales</taxon>
        <taxon>Symbiodiniaceae</taxon>
        <taxon>Cladocopium</taxon>
    </lineage>
</organism>
<dbReference type="InterPro" id="IPR001878">
    <property type="entry name" value="Znf_CCHC"/>
</dbReference>
<dbReference type="SUPFAM" id="SSF57756">
    <property type="entry name" value="Retrovirus zinc finger-like domains"/>
    <property type="match status" value="1"/>
</dbReference>
<keyword evidence="1" id="KW-0479">Metal-binding</keyword>
<dbReference type="Proteomes" id="UP001152797">
    <property type="component" value="Unassembled WGS sequence"/>
</dbReference>
<gene>
    <name evidence="4" type="ORF">C1SCF055_LOCUS4971</name>
</gene>
<dbReference type="SMART" id="SM00343">
    <property type="entry name" value="ZnF_C2HC"/>
    <property type="match status" value="1"/>
</dbReference>
<name>A0A9P1FI23_9DINO</name>
<dbReference type="InterPro" id="IPR021109">
    <property type="entry name" value="Peptidase_aspartic_dom_sf"/>
</dbReference>
<protein>
    <recommendedName>
        <fullName evidence="3">CCHC-type domain-containing protein</fullName>
    </recommendedName>
</protein>
<evidence type="ECO:0000259" key="3">
    <source>
        <dbReference type="PROSITE" id="PS50158"/>
    </source>
</evidence>
<dbReference type="Gene3D" id="4.10.60.10">
    <property type="entry name" value="Zinc finger, CCHC-type"/>
    <property type="match status" value="1"/>
</dbReference>
<evidence type="ECO:0000313" key="4">
    <source>
        <dbReference type="EMBL" id="CAI3976776.1"/>
    </source>
</evidence>
<feature type="compositionally biased region" description="Pro residues" evidence="2">
    <location>
        <begin position="1"/>
        <end position="12"/>
    </location>
</feature>
<dbReference type="EMBL" id="CAMXCT020000296">
    <property type="protein sequence ID" value="CAL1130151.1"/>
    <property type="molecule type" value="Genomic_DNA"/>
</dbReference>
<evidence type="ECO:0000256" key="1">
    <source>
        <dbReference type="PROSITE-ProRule" id="PRU00047"/>
    </source>
</evidence>